<organism evidence="1 2">
    <name type="scientific">Roseinatronobacter monicus</name>
    <dbReference type="NCBI Taxonomy" id="393481"/>
    <lineage>
        <taxon>Bacteria</taxon>
        <taxon>Pseudomonadati</taxon>
        <taxon>Pseudomonadota</taxon>
        <taxon>Alphaproteobacteria</taxon>
        <taxon>Rhodobacterales</taxon>
        <taxon>Paracoccaceae</taxon>
        <taxon>Roseinatronobacter</taxon>
    </lineage>
</organism>
<protein>
    <submittedName>
        <fullName evidence="1">Uncharacterized protein</fullName>
    </submittedName>
</protein>
<evidence type="ECO:0000313" key="1">
    <source>
        <dbReference type="EMBL" id="TQM89553.1"/>
    </source>
</evidence>
<evidence type="ECO:0000313" key="2">
    <source>
        <dbReference type="Proteomes" id="UP000320582"/>
    </source>
</evidence>
<dbReference type="RefSeq" id="WP_170207300.1">
    <property type="nucleotide sequence ID" value="NZ_VFPT01000006.1"/>
</dbReference>
<comment type="caution">
    <text evidence="1">The sequence shown here is derived from an EMBL/GenBank/DDBJ whole genome shotgun (WGS) entry which is preliminary data.</text>
</comment>
<keyword evidence="2" id="KW-1185">Reference proteome</keyword>
<dbReference type="AlphaFoldDB" id="A0A543K380"/>
<dbReference type="Proteomes" id="UP000320582">
    <property type="component" value="Unassembled WGS sequence"/>
</dbReference>
<gene>
    <name evidence="1" type="ORF">BD293_4575</name>
</gene>
<accession>A0A543K380</accession>
<proteinExistence type="predicted"/>
<reference evidence="1 2" key="1">
    <citation type="submission" date="2019-06" db="EMBL/GenBank/DDBJ databases">
        <title>Genomic Encyclopedia of Archaeal and Bacterial Type Strains, Phase II (KMG-II): from individual species to whole genera.</title>
        <authorList>
            <person name="Goeker M."/>
        </authorList>
    </citation>
    <scope>NUCLEOTIDE SEQUENCE [LARGE SCALE GENOMIC DNA]</scope>
    <source>
        <strain evidence="1 2">DSM 18423</strain>
    </source>
</reference>
<dbReference type="EMBL" id="VFPT01000006">
    <property type="protein sequence ID" value="TQM89553.1"/>
    <property type="molecule type" value="Genomic_DNA"/>
</dbReference>
<name>A0A543K380_9RHOB</name>
<sequence length="52" mass="6196">MKYIRKRATKLRIAAAKLRRTIRRQLQAIDISISIEINLIFLKITFTAKRRP</sequence>